<comment type="caution">
    <text evidence="2">The sequence shown here is derived from an EMBL/GenBank/DDBJ whole genome shotgun (WGS) entry which is preliminary data.</text>
</comment>
<dbReference type="EMBL" id="DYXC01000062">
    <property type="protein sequence ID" value="HJF14149.1"/>
    <property type="molecule type" value="Genomic_DNA"/>
</dbReference>
<organism evidence="2 3">
    <name type="scientific">Enteractinococcus helveticum</name>
    <dbReference type="NCBI Taxonomy" id="1837282"/>
    <lineage>
        <taxon>Bacteria</taxon>
        <taxon>Bacillati</taxon>
        <taxon>Actinomycetota</taxon>
        <taxon>Actinomycetes</taxon>
        <taxon>Micrococcales</taxon>
        <taxon>Micrococcaceae</taxon>
    </lineage>
</organism>
<proteinExistence type="predicted"/>
<evidence type="ECO:0000313" key="2">
    <source>
        <dbReference type="EMBL" id="HJF14149.1"/>
    </source>
</evidence>
<keyword evidence="1" id="KW-0472">Membrane</keyword>
<evidence type="ECO:0000256" key="1">
    <source>
        <dbReference type="SAM" id="Phobius"/>
    </source>
</evidence>
<dbReference type="RefSeq" id="WP_303903820.1">
    <property type="nucleotide sequence ID" value="NZ_DYXC01000062.1"/>
</dbReference>
<dbReference type="AlphaFoldDB" id="A0A921FLC4"/>
<dbReference type="Proteomes" id="UP000703315">
    <property type="component" value="Unassembled WGS sequence"/>
</dbReference>
<gene>
    <name evidence="2" type="ORF">K8V32_05000</name>
</gene>
<accession>A0A921FLC4</accession>
<feature type="transmembrane region" description="Helical" evidence="1">
    <location>
        <begin position="30"/>
        <end position="54"/>
    </location>
</feature>
<sequence>MLHAVRHGIVIGCAILLIAGVIWIDVTTTIWQELVILSGLAAGVVTFLLTTLFLDRFVQRAAQRRWAPVTRLALTEILHQFADEQHSEPSLGRIEPRQLSALDPHATASQLLGDTQALRQTVVEEGSHIATMLGTWWDFLSALTDNEQLIRHIADVTVLLEQVRDLSLDVDRTLQKTSQDGAFSEESQHALAQLNTHIITCNQSIVHIVAELSQRLSTDPTVLSQDAQQTISRLRLRQGTPHHRRAKNS</sequence>
<protein>
    <submittedName>
        <fullName evidence="2">Uncharacterized protein</fullName>
    </submittedName>
</protein>
<keyword evidence="1" id="KW-1133">Transmembrane helix</keyword>
<keyword evidence="1" id="KW-0812">Transmembrane</keyword>
<reference evidence="2" key="2">
    <citation type="submission" date="2021-09" db="EMBL/GenBank/DDBJ databases">
        <authorList>
            <person name="Gilroy R."/>
        </authorList>
    </citation>
    <scope>NUCLEOTIDE SEQUENCE</scope>
    <source>
        <strain evidence="2">ChiHjej13B12-14962</strain>
    </source>
</reference>
<reference evidence="2" key="1">
    <citation type="journal article" date="2021" name="PeerJ">
        <title>Extensive microbial diversity within the chicken gut microbiome revealed by metagenomics and culture.</title>
        <authorList>
            <person name="Gilroy R."/>
            <person name="Ravi A."/>
            <person name="Getino M."/>
            <person name="Pursley I."/>
            <person name="Horton D.L."/>
            <person name="Alikhan N.F."/>
            <person name="Baker D."/>
            <person name="Gharbi K."/>
            <person name="Hall N."/>
            <person name="Watson M."/>
            <person name="Adriaenssens E.M."/>
            <person name="Foster-Nyarko E."/>
            <person name="Jarju S."/>
            <person name="Secka A."/>
            <person name="Antonio M."/>
            <person name="Oren A."/>
            <person name="Chaudhuri R.R."/>
            <person name="La Ragione R."/>
            <person name="Hildebrand F."/>
            <person name="Pallen M.J."/>
        </authorList>
    </citation>
    <scope>NUCLEOTIDE SEQUENCE</scope>
    <source>
        <strain evidence="2">ChiHjej13B12-14962</strain>
    </source>
</reference>
<evidence type="ECO:0000313" key="3">
    <source>
        <dbReference type="Proteomes" id="UP000703315"/>
    </source>
</evidence>
<feature type="transmembrane region" description="Helical" evidence="1">
    <location>
        <begin position="7"/>
        <end position="24"/>
    </location>
</feature>
<name>A0A921FLC4_9MICC</name>